<dbReference type="OrthoDB" id="9794187at2"/>
<evidence type="ECO:0000313" key="2">
    <source>
        <dbReference type="EMBL" id="SDM04144.1"/>
    </source>
</evidence>
<dbReference type="GeneID" id="40828616"/>
<evidence type="ECO:0000313" key="3">
    <source>
        <dbReference type="Proteomes" id="UP000199063"/>
    </source>
</evidence>
<keyword evidence="3" id="KW-1185">Reference proteome</keyword>
<dbReference type="STRING" id="1196353.SAMN05444921_103179"/>
<sequence>MSGRDTVLGRIRRALADVPRTERPEDVQVTRDYLRVHGARTPERTADLLATNLADYRALVHRCSAGEPAELIARLLAQRGSASVLVPDGLPPEWMAAVRGPVRITDRAASTPQELDAVDSVVTGCAVAIAETGTIVLDGGPAQGRRRITLVPDHHICVVRVPEQVVDSVPQGLERLDPSRPLTWISGPSATSDIELDRVEGVHGPRTLEVVLVTE</sequence>
<dbReference type="PANTHER" id="PTHR43682">
    <property type="entry name" value="LACTATE UTILIZATION PROTEIN C"/>
    <property type="match status" value="1"/>
</dbReference>
<gene>
    <name evidence="2" type="ORF">SAMN05444921_103179</name>
</gene>
<protein>
    <submittedName>
        <fullName evidence="2">L-lactate dehydrogenase complex protein LldG</fullName>
    </submittedName>
</protein>
<dbReference type="InterPro" id="IPR037171">
    <property type="entry name" value="NagB/RpiA_transferase-like"/>
</dbReference>
<dbReference type="Pfam" id="PF02589">
    <property type="entry name" value="LUD_dom"/>
    <property type="match status" value="1"/>
</dbReference>
<dbReference type="PANTHER" id="PTHR43682:SF1">
    <property type="entry name" value="LACTATE UTILIZATION PROTEIN C"/>
    <property type="match status" value="1"/>
</dbReference>
<dbReference type="AlphaFoldDB" id="A0A1G9PZH5"/>
<dbReference type="Proteomes" id="UP000199063">
    <property type="component" value="Unassembled WGS sequence"/>
</dbReference>
<dbReference type="InterPro" id="IPR024185">
    <property type="entry name" value="FTHF_cligase-like_sf"/>
</dbReference>
<dbReference type="RefSeq" id="WP_093652858.1">
    <property type="nucleotide sequence ID" value="NZ_FNHI01000003.1"/>
</dbReference>
<dbReference type="Gene3D" id="3.40.50.10420">
    <property type="entry name" value="NagB/RpiA/CoA transferase-like"/>
    <property type="match status" value="1"/>
</dbReference>
<reference evidence="3" key="1">
    <citation type="submission" date="2016-10" db="EMBL/GenBank/DDBJ databases">
        <authorList>
            <person name="Varghese N."/>
            <person name="Submissions S."/>
        </authorList>
    </citation>
    <scope>NUCLEOTIDE SEQUENCE [LARGE SCALE GENOMIC DNA]</scope>
    <source>
        <strain evidence="3">CGMCC 4.7042</strain>
    </source>
</reference>
<evidence type="ECO:0000259" key="1">
    <source>
        <dbReference type="Pfam" id="PF02589"/>
    </source>
</evidence>
<feature type="domain" description="LUD" evidence="1">
    <location>
        <begin position="113"/>
        <end position="213"/>
    </location>
</feature>
<accession>A0A1G9PZH5</accession>
<dbReference type="InterPro" id="IPR003741">
    <property type="entry name" value="LUD_dom"/>
</dbReference>
<dbReference type="SUPFAM" id="SSF100950">
    <property type="entry name" value="NagB/RpiA/CoA transferase-like"/>
    <property type="match status" value="1"/>
</dbReference>
<name>A0A1G9PZH5_9ACTN</name>
<dbReference type="EMBL" id="FNHI01000003">
    <property type="protein sequence ID" value="SDM04144.1"/>
    <property type="molecule type" value="Genomic_DNA"/>
</dbReference>
<proteinExistence type="predicted"/>
<organism evidence="2 3">
    <name type="scientific">Streptomyces wuyuanensis</name>
    <dbReference type="NCBI Taxonomy" id="1196353"/>
    <lineage>
        <taxon>Bacteria</taxon>
        <taxon>Bacillati</taxon>
        <taxon>Actinomycetota</taxon>
        <taxon>Actinomycetes</taxon>
        <taxon>Kitasatosporales</taxon>
        <taxon>Streptomycetaceae</taxon>
        <taxon>Streptomyces</taxon>
    </lineage>
</organism>